<dbReference type="Proteomes" id="UP000249886">
    <property type="component" value="Unassembled WGS sequence"/>
</dbReference>
<keyword evidence="2" id="KW-0012">Acyltransferase</keyword>
<dbReference type="EC" id="2.3.1.-" evidence="2"/>
<dbReference type="InterPro" id="IPR050276">
    <property type="entry name" value="MshD_Acetyltransferase"/>
</dbReference>
<dbReference type="PROSITE" id="PS51186">
    <property type="entry name" value="GNAT"/>
    <property type="match status" value="1"/>
</dbReference>
<dbReference type="RefSeq" id="WP_005524378.1">
    <property type="nucleotide sequence ID" value="NZ_CAUVSC010000004.1"/>
</dbReference>
<protein>
    <submittedName>
        <fullName evidence="2">Acetyltransferase</fullName>
        <ecNumber evidence="2">2.3.1.-</ecNumber>
        <ecNumber evidence="2">2.3.1.267</ecNumber>
    </submittedName>
</protein>
<dbReference type="AlphaFoldDB" id="A0A6H9XQT7"/>
<dbReference type="InterPro" id="IPR006464">
    <property type="entry name" value="AcTrfase_RimI/Ard1"/>
</dbReference>
<dbReference type="CDD" id="cd04301">
    <property type="entry name" value="NAT_SF"/>
    <property type="match status" value="1"/>
</dbReference>
<dbReference type="Pfam" id="PF00583">
    <property type="entry name" value="Acetyltransf_1"/>
    <property type="match status" value="1"/>
</dbReference>
<evidence type="ECO:0000313" key="3">
    <source>
        <dbReference type="Proteomes" id="UP000249886"/>
    </source>
</evidence>
<dbReference type="EC" id="2.3.1.267" evidence="2"/>
<organism evidence="2 3">
    <name type="scientific">Corynebacterium matruchotii</name>
    <dbReference type="NCBI Taxonomy" id="43768"/>
    <lineage>
        <taxon>Bacteria</taxon>
        <taxon>Bacillati</taxon>
        <taxon>Actinomycetota</taxon>
        <taxon>Actinomycetes</taxon>
        <taxon>Mycobacteriales</taxon>
        <taxon>Corynebacteriaceae</taxon>
        <taxon>Corynebacterium</taxon>
    </lineage>
</organism>
<gene>
    <name evidence="2" type="primary">paiA</name>
    <name evidence="2" type="ORF">NCTC10254_00358</name>
</gene>
<name>A0A6H9XQT7_9CORY</name>
<dbReference type="InterPro" id="IPR000182">
    <property type="entry name" value="GNAT_dom"/>
</dbReference>
<comment type="caution">
    <text evidence="2">The sequence shown here is derived from an EMBL/GenBank/DDBJ whole genome shotgun (WGS) entry which is preliminary data.</text>
</comment>
<reference evidence="2 3" key="1">
    <citation type="submission" date="2018-06" db="EMBL/GenBank/DDBJ databases">
        <authorList>
            <consortium name="Pathogen Informatics"/>
            <person name="Doyle S."/>
        </authorList>
    </citation>
    <scope>NUCLEOTIDE SEQUENCE [LARGE SCALE GENOMIC DNA]</scope>
    <source>
        <strain evidence="2 3">NCTC10254</strain>
    </source>
</reference>
<proteinExistence type="predicted"/>
<sequence length="158" mass="17617">MKLRELTLADAPWCAELEQLLFPGDSPWSVEEFQSEITHVLTKYFGVEISGRLVGYAGMAVLGPPDDAECEIRTIAVDPTYQGRGVGKLFMDAFTRIADAQDAPIFLEVRTDNEPAMALYHSYGFATIGVRKGYYMPSGADAYTMLRPRLSERDRTNP</sequence>
<dbReference type="EMBL" id="UARK01000001">
    <property type="protein sequence ID" value="SPW23994.1"/>
    <property type="molecule type" value="Genomic_DNA"/>
</dbReference>
<accession>A0A6H9XQT7</accession>
<dbReference type="SUPFAM" id="SSF55729">
    <property type="entry name" value="Acyl-CoA N-acyltransferases (Nat)"/>
    <property type="match status" value="1"/>
</dbReference>
<dbReference type="GO" id="GO:0008999">
    <property type="term" value="F:protein-N-terminal-alanine acetyltransferase activity"/>
    <property type="evidence" value="ECO:0007669"/>
    <property type="project" value="UniProtKB-EC"/>
</dbReference>
<dbReference type="InterPro" id="IPR016181">
    <property type="entry name" value="Acyl_CoA_acyltransferase"/>
</dbReference>
<dbReference type="Gene3D" id="3.40.630.30">
    <property type="match status" value="1"/>
</dbReference>
<keyword evidence="2" id="KW-0808">Transferase</keyword>
<feature type="domain" description="N-acetyltransferase" evidence="1">
    <location>
        <begin position="1"/>
        <end position="150"/>
    </location>
</feature>
<evidence type="ECO:0000313" key="2">
    <source>
        <dbReference type="EMBL" id="SPW23994.1"/>
    </source>
</evidence>
<dbReference type="NCBIfam" id="TIGR01575">
    <property type="entry name" value="rimI"/>
    <property type="match status" value="1"/>
</dbReference>
<dbReference type="PANTHER" id="PTHR43617">
    <property type="entry name" value="L-AMINO ACID N-ACETYLTRANSFERASE"/>
    <property type="match status" value="1"/>
</dbReference>
<evidence type="ECO:0000259" key="1">
    <source>
        <dbReference type="PROSITE" id="PS51186"/>
    </source>
</evidence>
<dbReference type="PANTHER" id="PTHR43617:SF20">
    <property type="entry name" value="N-ALPHA-ACETYLTRANSFERASE RIMI"/>
    <property type="match status" value="1"/>
</dbReference>
<dbReference type="GeneID" id="84573197"/>